<keyword evidence="1" id="KW-0560">Oxidoreductase</keyword>
<name>A0ABP8V918_9GAMM</name>
<dbReference type="InterPro" id="IPR006076">
    <property type="entry name" value="FAD-dep_OxRdtase"/>
</dbReference>
<comment type="caution">
    <text evidence="3">The sequence shown here is derived from an EMBL/GenBank/DDBJ whole genome shotgun (WGS) entry which is preliminary data.</text>
</comment>
<dbReference type="EMBL" id="BAABFL010000466">
    <property type="protein sequence ID" value="GAA4651929.1"/>
    <property type="molecule type" value="Genomic_DNA"/>
</dbReference>
<dbReference type="Pfam" id="PF01266">
    <property type="entry name" value="DAO"/>
    <property type="match status" value="1"/>
</dbReference>
<dbReference type="PANTHER" id="PTHR13847:SF289">
    <property type="entry name" value="GLYCINE OXIDASE"/>
    <property type="match status" value="1"/>
</dbReference>
<reference evidence="4" key="1">
    <citation type="journal article" date="2019" name="Int. J. Syst. Evol. Microbiol.">
        <title>The Global Catalogue of Microorganisms (GCM) 10K type strain sequencing project: providing services to taxonomists for standard genome sequencing and annotation.</title>
        <authorList>
            <consortium name="The Broad Institute Genomics Platform"/>
            <consortium name="The Broad Institute Genome Sequencing Center for Infectious Disease"/>
            <person name="Wu L."/>
            <person name="Ma J."/>
        </authorList>
    </citation>
    <scope>NUCLEOTIDE SEQUENCE [LARGE SCALE GENOMIC DNA]</scope>
    <source>
        <strain evidence="4">JCM 17805</strain>
    </source>
</reference>
<feature type="domain" description="FAD dependent oxidoreductase" evidence="2">
    <location>
        <begin position="5"/>
        <end position="393"/>
    </location>
</feature>
<sequence>MLNNITVLGAGMVGTCCAIQLAERGYKVTLIDKRRPGHGTSYGNAGLINRGSVFPLGMNELVHHLFPAILKQTPHVHVHLRYLPAYWRWLVTLIKNNRTRSAYHNTVISLDALFQHALDEHKRLLLKANALDMLLEGGWLKLYQHEDAFQDSHRERTFYDQLAIAYDILSPSQISELEPAIFPRYAKGILIKETASLSDPCAVVNRYVDLLLSLGGKYLQRDVKRLIPHCQTYTVETTQETLEANEIILAMGPWSDNLLHSLGYHYPMAWERGYHQHYQPEDGSRLNRPIYDVEGGFVIAPMLQGLRLTTGIELTHRDAPASPRQLKQAALAAQSCLPLGHPTGDAWLGSRPSMPDSLPVIGAAPKHPGLWFAFGHGHVGVGTAAITGRLLAEQICNEKPLIDMTPFSPSRFL</sequence>
<evidence type="ECO:0000313" key="3">
    <source>
        <dbReference type="EMBL" id="GAA4651929.1"/>
    </source>
</evidence>
<dbReference type="Proteomes" id="UP001500604">
    <property type="component" value="Unassembled WGS sequence"/>
</dbReference>
<evidence type="ECO:0000259" key="2">
    <source>
        <dbReference type="Pfam" id="PF01266"/>
    </source>
</evidence>
<dbReference type="RefSeq" id="WP_345198399.1">
    <property type="nucleotide sequence ID" value="NZ_BAABFL010000466.1"/>
</dbReference>
<dbReference type="SUPFAM" id="SSF51905">
    <property type="entry name" value="FAD/NAD(P)-binding domain"/>
    <property type="match status" value="1"/>
</dbReference>
<proteinExistence type="predicted"/>
<dbReference type="Gene3D" id="3.30.9.10">
    <property type="entry name" value="D-Amino Acid Oxidase, subunit A, domain 2"/>
    <property type="match status" value="1"/>
</dbReference>
<keyword evidence="4" id="KW-1185">Reference proteome</keyword>
<organism evidence="3 4">
    <name type="scientific">Kistimonas scapharcae</name>
    <dbReference type="NCBI Taxonomy" id="1036133"/>
    <lineage>
        <taxon>Bacteria</taxon>
        <taxon>Pseudomonadati</taxon>
        <taxon>Pseudomonadota</taxon>
        <taxon>Gammaproteobacteria</taxon>
        <taxon>Oceanospirillales</taxon>
        <taxon>Endozoicomonadaceae</taxon>
        <taxon>Kistimonas</taxon>
    </lineage>
</organism>
<accession>A0ABP8V918</accession>
<gene>
    <name evidence="3" type="ORF">GCM10023116_42130</name>
</gene>
<evidence type="ECO:0000256" key="1">
    <source>
        <dbReference type="ARBA" id="ARBA00023002"/>
    </source>
</evidence>
<protein>
    <submittedName>
        <fullName evidence="3">FAD-binding oxidoreductase</fullName>
    </submittedName>
</protein>
<dbReference type="Gene3D" id="3.50.50.60">
    <property type="entry name" value="FAD/NAD(P)-binding domain"/>
    <property type="match status" value="2"/>
</dbReference>
<dbReference type="PANTHER" id="PTHR13847">
    <property type="entry name" value="SARCOSINE DEHYDROGENASE-RELATED"/>
    <property type="match status" value="1"/>
</dbReference>
<evidence type="ECO:0000313" key="4">
    <source>
        <dbReference type="Proteomes" id="UP001500604"/>
    </source>
</evidence>
<dbReference type="InterPro" id="IPR036188">
    <property type="entry name" value="FAD/NAD-bd_sf"/>
</dbReference>